<sequence length="454" mass="47519">MRAPEGSTRGAADLVLRGGVVRTITDQHPDATAIALRGGRIVHVGDDREVLAHAGPGTGIIDLSGRAVLPGINDAHLHATWLGALWPRTLFDGDSARPWNPLRTNEQRRAAILRAGELLSSLGITSYTEPGLGPGEDDGPTGAFGSSVVGLYRELAAEGRLNARVTVLSLYGELDGRSSLPDVLAGLAAHRSSADPRWLRFAGVKIFADGIPPMRSAYTNCCYADGTAASLLVDGDDDADREGNLARMVAAAHRAGLQVGVHATGDRSIDVVLDAVERAQAERAADLGHYVIHGDMANSAQLQRMAALGVGLDVQPGIALRTRDQVDAVLGPGSAAAFWRLGEALERGVRMCVTSDAPVLSPDWRCQIAAADEWLGPASDLRQRMAQLLRCCTAEPASQDGAAAWKGVLAPGMAADLCVLAADPLAVAPGELPEVDVDLTVVDGRIVHDRTGIG</sequence>
<dbReference type="Pfam" id="PF07969">
    <property type="entry name" value="Amidohydro_3"/>
    <property type="match status" value="1"/>
</dbReference>
<gene>
    <name evidence="2" type="ORF">F1721_03010</name>
</gene>
<dbReference type="OrthoDB" id="3173428at2"/>
<evidence type="ECO:0000259" key="1">
    <source>
        <dbReference type="Pfam" id="PF07969"/>
    </source>
</evidence>
<dbReference type="InterPro" id="IPR032466">
    <property type="entry name" value="Metal_Hydrolase"/>
</dbReference>
<dbReference type="Gene3D" id="2.30.40.10">
    <property type="entry name" value="Urease, subunit C, domain 1"/>
    <property type="match status" value="2"/>
</dbReference>
<keyword evidence="3" id="KW-1185">Reference proteome</keyword>
<reference evidence="2 3" key="1">
    <citation type="submission" date="2019-09" db="EMBL/GenBank/DDBJ databases">
        <title>Draft genome sequence of the thermophilic Saccharopolyspora hirsuta VKM Ac-666T.</title>
        <authorList>
            <person name="Lobastova T.G."/>
            <person name="Fokina V."/>
            <person name="Bragin E.Y."/>
            <person name="Shtratnikova V.Y."/>
            <person name="Starodumova I.P."/>
            <person name="Tarlachkov S.V."/>
            <person name="Donova M.V."/>
        </authorList>
    </citation>
    <scope>NUCLEOTIDE SEQUENCE [LARGE SCALE GENOMIC DNA]</scope>
    <source>
        <strain evidence="2 3">VKM Ac-666</strain>
    </source>
</reference>
<feature type="domain" description="Amidohydrolase 3" evidence="1">
    <location>
        <begin position="92"/>
        <end position="448"/>
    </location>
</feature>
<organism evidence="2 3">
    <name type="scientific">Saccharopolyspora hirsuta</name>
    <dbReference type="NCBI Taxonomy" id="1837"/>
    <lineage>
        <taxon>Bacteria</taxon>
        <taxon>Bacillati</taxon>
        <taxon>Actinomycetota</taxon>
        <taxon>Actinomycetes</taxon>
        <taxon>Pseudonocardiales</taxon>
        <taxon>Pseudonocardiaceae</taxon>
        <taxon>Saccharopolyspora</taxon>
    </lineage>
</organism>
<accession>A0A5M7C8X8</accession>
<dbReference type="AlphaFoldDB" id="A0A5M7C8X8"/>
<name>A0A5M7C8X8_SACHI</name>
<dbReference type="GO" id="GO:0016810">
    <property type="term" value="F:hydrolase activity, acting on carbon-nitrogen (but not peptide) bonds"/>
    <property type="evidence" value="ECO:0007669"/>
    <property type="project" value="InterPro"/>
</dbReference>
<keyword evidence="2" id="KW-0378">Hydrolase</keyword>
<evidence type="ECO:0000313" key="2">
    <source>
        <dbReference type="EMBL" id="KAA5838502.1"/>
    </source>
</evidence>
<dbReference type="Gene3D" id="3.20.20.140">
    <property type="entry name" value="Metal-dependent hydrolases"/>
    <property type="match status" value="1"/>
</dbReference>
<dbReference type="InterPro" id="IPR011059">
    <property type="entry name" value="Metal-dep_hydrolase_composite"/>
</dbReference>
<dbReference type="PANTHER" id="PTHR22642:SF2">
    <property type="entry name" value="PROTEIN LONG AFTER FAR-RED 3"/>
    <property type="match status" value="1"/>
</dbReference>
<dbReference type="PANTHER" id="PTHR22642">
    <property type="entry name" value="IMIDAZOLONEPROPIONASE"/>
    <property type="match status" value="1"/>
</dbReference>
<comment type="caution">
    <text evidence="2">The sequence shown here is derived from an EMBL/GenBank/DDBJ whole genome shotgun (WGS) entry which is preliminary data.</text>
</comment>
<dbReference type="SUPFAM" id="SSF51556">
    <property type="entry name" value="Metallo-dependent hydrolases"/>
    <property type="match status" value="1"/>
</dbReference>
<dbReference type="SUPFAM" id="SSF51338">
    <property type="entry name" value="Composite domain of metallo-dependent hydrolases"/>
    <property type="match status" value="1"/>
</dbReference>
<dbReference type="EMBL" id="VWPH01000001">
    <property type="protein sequence ID" value="KAA5838502.1"/>
    <property type="molecule type" value="Genomic_DNA"/>
</dbReference>
<evidence type="ECO:0000313" key="3">
    <source>
        <dbReference type="Proteomes" id="UP000323946"/>
    </source>
</evidence>
<dbReference type="Proteomes" id="UP000323946">
    <property type="component" value="Unassembled WGS sequence"/>
</dbReference>
<proteinExistence type="predicted"/>
<dbReference type="InterPro" id="IPR013108">
    <property type="entry name" value="Amidohydro_3"/>
</dbReference>
<protein>
    <submittedName>
        <fullName evidence="2">Amidohydrolase family protein</fullName>
    </submittedName>
</protein>